<dbReference type="SUPFAM" id="SSF103481">
    <property type="entry name" value="Multidrug resistance efflux transporter EmrE"/>
    <property type="match status" value="2"/>
</dbReference>
<dbReference type="PANTHER" id="PTHR22911:SF6">
    <property type="entry name" value="SOLUTE CARRIER FAMILY 35 MEMBER G1"/>
    <property type="match status" value="1"/>
</dbReference>
<dbReference type="Pfam" id="PF00892">
    <property type="entry name" value="EamA"/>
    <property type="match status" value="2"/>
</dbReference>
<dbReference type="Gene3D" id="1.10.3730.20">
    <property type="match status" value="1"/>
</dbReference>
<feature type="transmembrane region" description="Helical" evidence="6">
    <location>
        <begin position="162"/>
        <end position="182"/>
    </location>
</feature>
<organism evidence="8 9">
    <name type="scientific">Sphingomonas natans</name>
    <dbReference type="NCBI Taxonomy" id="3063330"/>
    <lineage>
        <taxon>Bacteria</taxon>
        <taxon>Pseudomonadati</taxon>
        <taxon>Pseudomonadota</taxon>
        <taxon>Alphaproteobacteria</taxon>
        <taxon>Sphingomonadales</taxon>
        <taxon>Sphingomonadaceae</taxon>
        <taxon>Sphingomonas</taxon>
    </lineage>
</organism>
<reference evidence="8" key="1">
    <citation type="submission" date="2023-07" db="EMBL/GenBank/DDBJ databases">
        <authorList>
            <person name="Kim M."/>
        </authorList>
    </citation>
    <scope>NUCLEOTIDE SEQUENCE</scope>
    <source>
        <strain evidence="8">BIUV-7</strain>
    </source>
</reference>
<name>A0ABT8Y429_9SPHN</name>
<comment type="similarity">
    <text evidence="2">Belongs to the drug/metabolite transporter (DMT) superfamily. 10 TMS drug/metabolite exporter (DME) (TC 2.A.7.3) family.</text>
</comment>
<evidence type="ECO:0000256" key="4">
    <source>
        <dbReference type="ARBA" id="ARBA00022989"/>
    </source>
</evidence>
<feature type="transmembrane region" description="Helical" evidence="6">
    <location>
        <begin position="244"/>
        <end position="262"/>
    </location>
</feature>
<dbReference type="InterPro" id="IPR000620">
    <property type="entry name" value="EamA_dom"/>
</dbReference>
<feature type="transmembrane region" description="Helical" evidence="6">
    <location>
        <begin position="12"/>
        <end position="34"/>
    </location>
</feature>
<sequence length="275" mass="28526">MDAVMKGLSLLIGAYCAMVWRVTAALPMTGILLLARGAAWPARPVMILHVKRGAVTAISAIGYFYGLTKLPMAEGIALSFISPLVALYCSSVLLGEKIGMHTILASLLGLAGVGVLIAGRLTGSVDRAAVGGGLAILGAATVYGYGLTLLRRQAQAAGPVEITFFQNATTLLWLLPLAPWLAPFPALSHWPMIVLGAVLAQASVFLLAWAYGRAEAKTLIPVEYTAFVWSAIFGALIFGEALTTTVLAGAALIVTGCLIAAFSKAAEPMAAEVSL</sequence>
<evidence type="ECO:0000256" key="2">
    <source>
        <dbReference type="ARBA" id="ARBA00009853"/>
    </source>
</evidence>
<protein>
    <submittedName>
        <fullName evidence="8">DMT family transporter</fullName>
    </submittedName>
</protein>
<keyword evidence="9" id="KW-1185">Reference proteome</keyword>
<feature type="domain" description="EamA" evidence="7">
    <location>
        <begin position="4"/>
        <end position="116"/>
    </location>
</feature>
<evidence type="ECO:0000313" key="8">
    <source>
        <dbReference type="EMBL" id="MDO6413061.1"/>
    </source>
</evidence>
<gene>
    <name evidence="8" type="ORF">Q4F19_01570</name>
</gene>
<evidence type="ECO:0000259" key="7">
    <source>
        <dbReference type="Pfam" id="PF00892"/>
    </source>
</evidence>
<dbReference type="EMBL" id="JAUOTP010000001">
    <property type="protein sequence ID" value="MDO6413061.1"/>
    <property type="molecule type" value="Genomic_DNA"/>
</dbReference>
<feature type="transmembrane region" description="Helical" evidence="6">
    <location>
        <begin position="188"/>
        <end position="211"/>
    </location>
</feature>
<accession>A0ABT8Y429</accession>
<keyword evidence="4 6" id="KW-1133">Transmembrane helix</keyword>
<keyword evidence="3 6" id="KW-0812">Transmembrane</keyword>
<evidence type="ECO:0000256" key="6">
    <source>
        <dbReference type="SAM" id="Phobius"/>
    </source>
</evidence>
<keyword evidence="5 6" id="KW-0472">Membrane</keyword>
<evidence type="ECO:0000256" key="1">
    <source>
        <dbReference type="ARBA" id="ARBA00004141"/>
    </source>
</evidence>
<feature type="transmembrane region" description="Helical" evidence="6">
    <location>
        <begin position="218"/>
        <end position="238"/>
    </location>
</feature>
<dbReference type="Proteomes" id="UP001169764">
    <property type="component" value="Unassembled WGS sequence"/>
</dbReference>
<evidence type="ECO:0000256" key="5">
    <source>
        <dbReference type="ARBA" id="ARBA00023136"/>
    </source>
</evidence>
<feature type="transmembrane region" description="Helical" evidence="6">
    <location>
        <begin position="102"/>
        <end position="122"/>
    </location>
</feature>
<dbReference type="InterPro" id="IPR037185">
    <property type="entry name" value="EmrE-like"/>
</dbReference>
<feature type="transmembrane region" description="Helical" evidence="6">
    <location>
        <begin position="46"/>
        <end position="65"/>
    </location>
</feature>
<dbReference type="PANTHER" id="PTHR22911">
    <property type="entry name" value="ACYL-MALONYL CONDENSING ENZYME-RELATED"/>
    <property type="match status" value="1"/>
</dbReference>
<dbReference type="RefSeq" id="WP_303539384.1">
    <property type="nucleotide sequence ID" value="NZ_JAUOTP010000001.1"/>
</dbReference>
<evidence type="ECO:0000256" key="3">
    <source>
        <dbReference type="ARBA" id="ARBA00022692"/>
    </source>
</evidence>
<feature type="transmembrane region" description="Helical" evidence="6">
    <location>
        <begin position="128"/>
        <end position="150"/>
    </location>
</feature>
<comment type="caution">
    <text evidence="8">The sequence shown here is derived from an EMBL/GenBank/DDBJ whole genome shotgun (WGS) entry which is preliminary data.</text>
</comment>
<evidence type="ECO:0000313" key="9">
    <source>
        <dbReference type="Proteomes" id="UP001169764"/>
    </source>
</evidence>
<feature type="transmembrane region" description="Helical" evidence="6">
    <location>
        <begin position="77"/>
        <end position="95"/>
    </location>
</feature>
<feature type="domain" description="EamA" evidence="7">
    <location>
        <begin position="132"/>
        <end position="260"/>
    </location>
</feature>
<comment type="subcellular location">
    <subcellularLocation>
        <location evidence="1">Membrane</location>
        <topology evidence="1">Multi-pass membrane protein</topology>
    </subcellularLocation>
</comment>
<proteinExistence type="inferred from homology"/>